<dbReference type="AlphaFoldDB" id="A0A4V3C3F6"/>
<protein>
    <submittedName>
        <fullName evidence="1">Uncharacterized protein</fullName>
    </submittedName>
</protein>
<organism evidence="1 2">
    <name type="scientific">Pedobacter duraquae</name>
    <dbReference type="NCBI Taxonomy" id="425511"/>
    <lineage>
        <taxon>Bacteria</taxon>
        <taxon>Pseudomonadati</taxon>
        <taxon>Bacteroidota</taxon>
        <taxon>Sphingobacteriia</taxon>
        <taxon>Sphingobacteriales</taxon>
        <taxon>Sphingobacteriaceae</taxon>
        <taxon>Pedobacter</taxon>
    </lineage>
</organism>
<sequence>MRTTNKQVVKNYDTDTFNGWALSYEYESQNNTQPIEIKVVATKGAGSVYVSKISDSMSINLGGGADLDTALIENIKTEFDAIKASFSETK</sequence>
<dbReference type="OrthoDB" id="773065at2"/>
<evidence type="ECO:0000313" key="2">
    <source>
        <dbReference type="Proteomes" id="UP000295499"/>
    </source>
</evidence>
<dbReference type="EMBL" id="SNWM01000003">
    <property type="protein sequence ID" value="TDO21878.1"/>
    <property type="molecule type" value="Genomic_DNA"/>
</dbReference>
<dbReference type="RefSeq" id="WP_133556731.1">
    <property type="nucleotide sequence ID" value="NZ_SNWM01000003.1"/>
</dbReference>
<comment type="caution">
    <text evidence="1">The sequence shown here is derived from an EMBL/GenBank/DDBJ whole genome shotgun (WGS) entry which is preliminary data.</text>
</comment>
<name>A0A4V3C3F6_9SPHI</name>
<gene>
    <name evidence="1" type="ORF">CLV32_2986</name>
</gene>
<proteinExistence type="predicted"/>
<dbReference type="Proteomes" id="UP000295499">
    <property type="component" value="Unassembled WGS sequence"/>
</dbReference>
<evidence type="ECO:0000313" key="1">
    <source>
        <dbReference type="EMBL" id="TDO21878.1"/>
    </source>
</evidence>
<accession>A0A4V3C3F6</accession>
<reference evidence="1 2" key="1">
    <citation type="submission" date="2019-03" db="EMBL/GenBank/DDBJ databases">
        <title>Genomic Encyclopedia of Archaeal and Bacterial Type Strains, Phase II (KMG-II): from individual species to whole genera.</title>
        <authorList>
            <person name="Goeker M."/>
        </authorList>
    </citation>
    <scope>NUCLEOTIDE SEQUENCE [LARGE SCALE GENOMIC DNA]</scope>
    <source>
        <strain evidence="1 2">DSM 19034</strain>
    </source>
</reference>
<keyword evidence="2" id="KW-1185">Reference proteome</keyword>